<gene>
    <name evidence="5" type="ORF">TMUPMC115_0555</name>
</gene>
<keyword evidence="1" id="KW-0805">Transcription regulation</keyword>
<dbReference type="Gene3D" id="3.40.1410.10">
    <property type="entry name" value="Chorismate lyase-like"/>
    <property type="match status" value="1"/>
</dbReference>
<dbReference type="Gene3D" id="1.10.10.10">
    <property type="entry name" value="Winged helix-like DNA-binding domain superfamily/Winged helix DNA-binding domain"/>
    <property type="match status" value="1"/>
</dbReference>
<comment type="caution">
    <text evidence="5">The sequence shown here is derived from an EMBL/GenBank/DDBJ whole genome shotgun (WGS) entry which is preliminary data.</text>
</comment>
<dbReference type="EMBL" id="JPVU01000052">
    <property type="protein sequence ID" value="KFN93262.1"/>
    <property type="molecule type" value="Genomic_DNA"/>
</dbReference>
<dbReference type="PANTHER" id="PTHR44846:SF4">
    <property type="entry name" value="HTH GNTR-TYPE DOMAIN-CONTAINING PROTEIN"/>
    <property type="match status" value="1"/>
</dbReference>
<evidence type="ECO:0000256" key="1">
    <source>
        <dbReference type="ARBA" id="ARBA00023015"/>
    </source>
</evidence>
<dbReference type="Pfam" id="PF00392">
    <property type="entry name" value="GntR"/>
    <property type="match status" value="1"/>
</dbReference>
<dbReference type="InterPro" id="IPR036390">
    <property type="entry name" value="WH_DNA-bd_sf"/>
</dbReference>
<dbReference type="SMART" id="SM00866">
    <property type="entry name" value="UTRA"/>
    <property type="match status" value="1"/>
</dbReference>
<dbReference type="PROSITE" id="PS50949">
    <property type="entry name" value="HTH_GNTR"/>
    <property type="match status" value="1"/>
</dbReference>
<dbReference type="PATRIC" id="fig|1302649.3.peg.562"/>
<sequence>MPKYKEIARKMIRKINSNDMKQGDKLASIEELMKYFDVGKNTIIQVLTLLERQGYIYQVRGSGNFVRKHRRHGYINILEANGFKSTLQGFHLGSEMLDLRVIKPTTEVMANLDISEDEDVYYVKRLRSIEGRKFAIEKSFYVKDIVPYLNQEIVEDSIFRYLIEDLKLRPGFTDHFFRVGKLNKENAELLNLKIGDPTAFLESIYYLENGRPFDYSKILYHYEEAQFFIQGASNTEF</sequence>
<dbReference type="AlphaFoldDB" id="A0A091CA36"/>
<dbReference type="OrthoDB" id="9815017at2"/>
<name>A0A091CA36_9ENTE</name>
<keyword evidence="2" id="KW-0238">DNA-binding</keyword>
<dbReference type="CDD" id="cd07377">
    <property type="entry name" value="WHTH_GntR"/>
    <property type="match status" value="1"/>
</dbReference>
<protein>
    <submittedName>
        <fullName evidence="5">YydK family HTH-type transcriptional regulator</fullName>
    </submittedName>
</protein>
<dbReference type="RefSeq" id="WP_038025592.1">
    <property type="nucleotide sequence ID" value="NZ_JPVU01000052.1"/>
</dbReference>
<dbReference type="SMART" id="SM00345">
    <property type="entry name" value="HTH_GNTR"/>
    <property type="match status" value="1"/>
</dbReference>
<dbReference type="Pfam" id="PF07702">
    <property type="entry name" value="UTRA"/>
    <property type="match status" value="1"/>
</dbReference>
<dbReference type="InterPro" id="IPR036388">
    <property type="entry name" value="WH-like_DNA-bd_sf"/>
</dbReference>
<reference evidence="5 6" key="1">
    <citation type="submission" date="2014-08" db="EMBL/GenBank/DDBJ databases">
        <title>Genome sequence of Tetragenococcus muriaticus.</title>
        <authorList>
            <person name="Chuea-nongthon C."/>
            <person name="Rodtong S."/>
            <person name="Yongsawatdigul J."/>
            <person name="Steele J.L."/>
            <person name="Liu X.-y."/>
            <person name="Speers J."/>
            <person name="Glasner J.D."/>
            <person name="Neeno-Eckwall E.C."/>
        </authorList>
    </citation>
    <scope>NUCLEOTIDE SEQUENCE [LARGE SCALE GENOMIC DNA]</scope>
    <source>
        <strain evidence="5 6">PMC-11-5</strain>
    </source>
</reference>
<dbReference type="InterPro" id="IPR028978">
    <property type="entry name" value="Chorismate_lyase_/UTRA_dom_sf"/>
</dbReference>
<dbReference type="GO" id="GO:0045892">
    <property type="term" value="P:negative regulation of DNA-templated transcription"/>
    <property type="evidence" value="ECO:0007669"/>
    <property type="project" value="TreeGrafter"/>
</dbReference>
<dbReference type="GO" id="GO:0003677">
    <property type="term" value="F:DNA binding"/>
    <property type="evidence" value="ECO:0007669"/>
    <property type="project" value="UniProtKB-KW"/>
</dbReference>
<keyword evidence="3" id="KW-0804">Transcription</keyword>
<dbReference type="GO" id="GO:0003700">
    <property type="term" value="F:DNA-binding transcription factor activity"/>
    <property type="evidence" value="ECO:0007669"/>
    <property type="project" value="InterPro"/>
</dbReference>
<evidence type="ECO:0000259" key="4">
    <source>
        <dbReference type="PROSITE" id="PS50949"/>
    </source>
</evidence>
<evidence type="ECO:0000256" key="2">
    <source>
        <dbReference type="ARBA" id="ARBA00023125"/>
    </source>
</evidence>
<proteinExistence type="predicted"/>
<dbReference type="InterPro" id="IPR011663">
    <property type="entry name" value="UTRA"/>
</dbReference>
<dbReference type="InterPro" id="IPR050679">
    <property type="entry name" value="Bact_HTH_transcr_reg"/>
</dbReference>
<evidence type="ECO:0000313" key="5">
    <source>
        <dbReference type="EMBL" id="KFN93262.1"/>
    </source>
</evidence>
<accession>A0A091CA36</accession>
<organism evidence="5 6">
    <name type="scientific">Tetragenococcus muriaticus PMC-11-5</name>
    <dbReference type="NCBI Taxonomy" id="1302649"/>
    <lineage>
        <taxon>Bacteria</taxon>
        <taxon>Bacillati</taxon>
        <taxon>Bacillota</taxon>
        <taxon>Bacilli</taxon>
        <taxon>Lactobacillales</taxon>
        <taxon>Enterococcaceae</taxon>
        <taxon>Tetragenococcus</taxon>
    </lineage>
</organism>
<dbReference type="InterPro" id="IPR000524">
    <property type="entry name" value="Tscrpt_reg_HTH_GntR"/>
</dbReference>
<feature type="domain" description="HTH gntR-type" evidence="4">
    <location>
        <begin position="1"/>
        <end position="69"/>
    </location>
</feature>
<evidence type="ECO:0000313" key="6">
    <source>
        <dbReference type="Proteomes" id="UP000029380"/>
    </source>
</evidence>
<dbReference type="SUPFAM" id="SSF64288">
    <property type="entry name" value="Chorismate lyase-like"/>
    <property type="match status" value="1"/>
</dbReference>
<dbReference type="PANTHER" id="PTHR44846">
    <property type="entry name" value="MANNOSYL-D-GLYCERATE TRANSPORT/METABOLISM SYSTEM REPRESSOR MNGR-RELATED"/>
    <property type="match status" value="1"/>
</dbReference>
<evidence type="ECO:0000256" key="3">
    <source>
        <dbReference type="ARBA" id="ARBA00023163"/>
    </source>
</evidence>
<dbReference type="SUPFAM" id="SSF46785">
    <property type="entry name" value="Winged helix' DNA-binding domain"/>
    <property type="match status" value="1"/>
</dbReference>
<dbReference type="Proteomes" id="UP000029380">
    <property type="component" value="Unassembled WGS sequence"/>
</dbReference>